<comment type="similarity">
    <text evidence="2">Belongs to the membrane fusion protein (MFP) (TC 8.A.1) family.</text>
</comment>
<dbReference type="InterPro" id="IPR058626">
    <property type="entry name" value="MdtA-like_b-barrel"/>
</dbReference>
<name>A0A1I7NL10_9HYPH</name>
<dbReference type="GO" id="GO:0005886">
    <property type="term" value="C:plasma membrane"/>
    <property type="evidence" value="ECO:0007669"/>
    <property type="project" value="TreeGrafter"/>
</dbReference>
<reference evidence="10" key="1">
    <citation type="submission" date="2016-10" db="EMBL/GenBank/DDBJ databases">
        <authorList>
            <person name="Varghese N."/>
            <person name="Submissions S."/>
        </authorList>
    </citation>
    <scope>NUCLEOTIDE SEQUENCE [LARGE SCALE GENOMIC DNA]</scope>
    <source>
        <strain evidence="10">DSM 1565</strain>
    </source>
</reference>
<feature type="domain" description="Multidrug resistance protein MdtA-like C-terminal permuted SH3" evidence="8">
    <location>
        <begin position="314"/>
        <end position="366"/>
    </location>
</feature>
<evidence type="ECO:0000259" key="6">
    <source>
        <dbReference type="Pfam" id="PF25917"/>
    </source>
</evidence>
<feature type="chain" id="PRO_5011631076" evidence="4">
    <location>
        <begin position="31"/>
        <end position="402"/>
    </location>
</feature>
<evidence type="ECO:0000259" key="8">
    <source>
        <dbReference type="Pfam" id="PF25967"/>
    </source>
</evidence>
<dbReference type="Gene3D" id="2.40.50.100">
    <property type="match status" value="1"/>
</dbReference>
<evidence type="ECO:0000313" key="10">
    <source>
        <dbReference type="Proteomes" id="UP000199423"/>
    </source>
</evidence>
<evidence type="ECO:0000256" key="3">
    <source>
        <dbReference type="SAM" id="MobiDB-lite"/>
    </source>
</evidence>
<dbReference type="GO" id="GO:0022857">
    <property type="term" value="F:transmembrane transporter activity"/>
    <property type="evidence" value="ECO:0007669"/>
    <property type="project" value="InterPro"/>
</dbReference>
<dbReference type="GO" id="GO:0030313">
    <property type="term" value="C:cell envelope"/>
    <property type="evidence" value="ECO:0007669"/>
    <property type="project" value="UniProtKB-SubCell"/>
</dbReference>
<dbReference type="SUPFAM" id="SSF111369">
    <property type="entry name" value="HlyD-like secretion proteins"/>
    <property type="match status" value="1"/>
</dbReference>
<organism evidence="9 10">
    <name type="scientific">Hyphomicrobium facile</name>
    <dbReference type="NCBI Taxonomy" id="51670"/>
    <lineage>
        <taxon>Bacteria</taxon>
        <taxon>Pseudomonadati</taxon>
        <taxon>Pseudomonadota</taxon>
        <taxon>Alphaproteobacteria</taxon>
        <taxon>Hyphomicrobiales</taxon>
        <taxon>Hyphomicrobiaceae</taxon>
        <taxon>Hyphomicrobium</taxon>
    </lineage>
</organism>
<dbReference type="EMBL" id="FPCH01000002">
    <property type="protein sequence ID" value="SFV35313.1"/>
    <property type="molecule type" value="Genomic_DNA"/>
</dbReference>
<keyword evidence="4" id="KW-0732">Signal</keyword>
<feature type="domain" description="Multidrug resistance protein MdtA-like barrel-sandwich hybrid" evidence="6">
    <location>
        <begin position="66"/>
        <end position="206"/>
    </location>
</feature>
<gene>
    <name evidence="9" type="ORF">SAMN04488557_2551</name>
</gene>
<accession>A0A1I7NL10</accession>
<evidence type="ECO:0000313" key="9">
    <source>
        <dbReference type="EMBL" id="SFV35313.1"/>
    </source>
</evidence>
<comment type="subcellular location">
    <subcellularLocation>
        <location evidence="1">Cell envelope</location>
    </subcellularLocation>
</comment>
<feature type="domain" description="Multidrug resistance protein MdtA-like beta-barrel" evidence="7">
    <location>
        <begin position="230"/>
        <end position="300"/>
    </location>
</feature>
<evidence type="ECO:0000259" key="5">
    <source>
        <dbReference type="Pfam" id="PF25876"/>
    </source>
</evidence>
<dbReference type="Pfam" id="PF25917">
    <property type="entry name" value="BSH_RND"/>
    <property type="match status" value="1"/>
</dbReference>
<evidence type="ECO:0000256" key="4">
    <source>
        <dbReference type="SAM" id="SignalP"/>
    </source>
</evidence>
<dbReference type="AlphaFoldDB" id="A0A1I7NL10"/>
<evidence type="ECO:0000256" key="2">
    <source>
        <dbReference type="ARBA" id="ARBA00009477"/>
    </source>
</evidence>
<feature type="signal peptide" evidence="4">
    <location>
        <begin position="1"/>
        <end position="30"/>
    </location>
</feature>
<keyword evidence="10" id="KW-1185">Reference proteome</keyword>
<dbReference type="Pfam" id="PF25967">
    <property type="entry name" value="RND-MFP_C"/>
    <property type="match status" value="1"/>
</dbReference>
<evidence type="ECO:0000256" key="1">
    <source>
        <dbReference type="ARBA" id="ARBA00004196"/>
    </source>
</evidence>
<dbReference type="Pfam" id="PF25944">
    <property type="entry name" value="Beta-barrel_RND"/>
    <property type="match status" value="1"/>
</dbReference>
<dbReference type="InterPro" id="IPR058627">
    <property type="entry name" value="MdtA-like_C"/>
</dbReference>
<dbReference type="FunFam" id="2.40.420.20:FF:000001">
    <property type="entry name" value="Efflux RND transporter periplasmic adaptor subunit"/>
    <property type="match status" value="1"/>
</dbReference>
<proteinExistence type="inferred from homology"/>
<dbReference type="Gene3D" id="2.40.420.20">
    <property type="match status" value="1"/>
</dbReference>
<feature type="region of interest" description="Disordered" evidence="3">
    <location>
        <begin position="371"/>
        <end position="402"/>
    </location>
</feature>
<dbReference type="PANTHER" id="PTHR30158">
    <property type="entry name" value="ACRA/E-RELATED COMPONENT OF DRUG EFFLUX TRANSPORTER"/>
    <property type="match status" value="1"/>
</dbReference>
<evidence type="ECO:0000259" key="7">
    <source>
        <dbReference type="Pfam" id="PF25944"/>
    </source>
</evidence>
<dbReference type="Gene3D" id="2.40.30.170">
    <property type="match status" value="1"/>
</dbReference>
<protein>
    <submittedName>
        <fullName evidence="9">Membrane fusion protein, multidrug efflux system</fullName>
    </submittedName>
</protein>
<dbReference type="InterPro" id="IPR006143">
    <property type="entry name" value="RND_pump_MFP"/>
</dbReference>
<feature type="domain" description="Multidrug resistance protein MdtA-like alpha-helical hairpin" evidence="5">
    <location>
        <begin position="110"/>
        <end position="174"/>
    </location>
</feature>
<dbReference type="Proteomes" id="UP000199423">
    <property type="component" value="Unassembled WGS sequence"/>
</dbReference>
<dbReference type="Pfam" id="PF25876">
    <property type="entry name" value="HH_MFP_RND"/>
    <property type="match status" value="1"/>
</dbReference>
<dbReference type="PANTHER" id="PTHR30158:SF10">
    <property type="entry name" value="CATION EFFLUX PUMP"/>
    <property type="match status" value="1"/>
</dbReference>
<sequence length="402" mass="42446">MRFHAPSQSSRGLLASAAIASLLMTAHAGAALAQEHAGVPVSVATVEAHEVDTWDEFSGRLEAIERVDLRPRVAGQIVGIHFREGALVKAGDSLVTIDPAPYAAEVERLEGLVGAAQAQVVFTKADVARARQIIGNALSERELDTRANAYDAAVANLKSAQAALQTAKLNLAWTEVRAPVSGRVGRHEITVGNLVEGGSSAPVLTTIVSVNPIYASFNADENVVSRALATLSPEANATARIEQIPVSMSTAANEGQWRRGTLQLIDNKVDVASGTVRLRATFENTDGLLIAGQFVRVRMAKPRTAPIIAISERAIGTDQDKKYVIVVGKDNKSAYREVKLGGMADDLRVVTSGLAAGDRIIVAGLQHVRPGDEVTPEPVAMNGRPLPEEHAAADKPSPATPQ</sequence>
<dbReference type="InterPro" id="IPR058625">
    <property type="entry name" value="MdtA-like_BSH"/>
</dbReference>
<dbReference type="STRING" id="51670.SAMN04488557_2551"/>
<dbReference type="InterPro" id="IPR058624">
    <property type="entry name" value="MdtA-like_HH"/>
</dbReference>
<dbReference type="NCBIfam" id="TIGR01730">
    <property type="entry name" value="RND_mfp"/>
    <property type="match status" value="1"/>
</dbReference>
<dbReference type="GO" id="GO:0046677">
    <property type="term" value="P:response to antibiotic"/>
    <property type="evidence" value="ECO:0007669"/>
    <property type="project" value="TreeGrafter"/>
</dbReference>
<dbReference type="Gene3D" id="1.10.287.470">
    <property type="entry name" value="Helix hairpin bin"/>
    <property type="match status" value="1"/>
</dbReference>